<dbReference type="InterPro" id="IPR011990">
    <property type="entry name" value="TPR-like_helical_dom_sf"/>
</dbReference>
<feature type="compositionally biased region" description="Polar residues" evidence="5">
    <location>
        <begin position="330"/>
        <end position="348"/>
    </location>
</feature>
<feature type="compositionally biased region" description="Polar residues" evidence="5">
    <location>
        <begin position="261"/>
        <end position="270"/>
    </location>
</feature>
<keyword evidence="1" id="KW-0677">Repeat</keyword>
<dbReference type="Pfam" id="PF13432">
    <property type="entry name" value="TPR_16"/>
    <property type="match status" value="2"/>
</dbReference>
<evidence type="ECO:0000256" key="4">
    <source>
        <dbReference type="PROSITE-ProRule" id="PRU00339"/>
    </source>
</evidence>
<dbReference type="PANTHER" id="PTHR12558:SF13">
    <property type="entry name" value="CELL DIVISION CYCLE PROTEIN 27 HOMOLOG"/>
    <property type="match status" value="1"/>
</dbReference>
<dbReference type="Gene3D" id="1.25.40.10">
    <property type="entry name" value="Tetratricopeptide repeat domain"/>
    <property type="match status" value="4"/>
</dbReference>
<dbReference type="Pfam" id="PF00515">
    <property type="entry name" value="TPR_1"/>
    <property type="match status" value="1"/>
</dbReference>
<dbReference type="Pfam" id="PF07719">
    <property type="entry name" value="TPR_2"/>
    <property type="match status" value="1"/>
</dbReference>
<dbReference type="GO" id="GO:0005737">
    <property type="term" value="C:cytoplasm"/>
    <property type="evidence" value="ECO:0007669"/>
    <property type="project" value="TreeGrafter"/>
</dbReference>
<dbReference type="GO" id="GO:0016567">
    <property type="term" value="P:protein ubiquitination"/>
    <property type="evidence" value="ECO:0007669"/>
    <property type="project" value="TreeGrafter"/>
</dbReference>
<dbReference type="PANTHER" id="PTHR12558">
    <property type="entry name" value="CELL DIVISION CYCLE 16,23,27"/>
    <property type="match status" value="1"/>
</dbReference>
<dbReference type="InterPro" id="IPR013105">
    <property type="entry name" value="TPR_2"/>
</dbReference>
<feature type="repeat" description="TPR" evidence="4">
    <location>
        <begin position="515"/>
        <end position="548"/>
    </location>
</feature>
<feature type="repeat" description="TPR" evidence="4">
    <location>
        <begin position="651"/>
        <end position="684"/>
    </location>
</feature>
<sequence>MTQVTVQMAAQMRQLIFYHLDNESVDNANFLAGRLHALDPRNADSHHLLSLTYLRLRRYKAAYDAAYKYGYAGKNLGCAYVFALSCEALGKHTEGISALEKSKPLWSARNSWNKHSDTSRKHLPDAAAVFNLLGKLWRGHGDLRKSGESFIEAHKANPFTWDAFQGLCDIGADVNVANSFRMSAEMKSSQPVSTATTNGIKEDPYIAAQPMPAQVPEAHTTLSTPMNDPFSTSVKTGGEWSFQFPKIKAKGMFGSPPKASAHTSWETPTANCGPGDDDVEMGGISHDIHGNSNDAPPPAPVRRSKTLSRLGFDSSKDTSRLQAPNLKSLGRSNSETTEGDDSASQATRATIMHKRTLSGNPSNATTEADTAPPRRSNRLFGQLGSSKTSSRLPTEATSINGSKRDADLKKAKATGTKGRGTSTVGRVVSGNRKVLPPTTDSKDSRAPSRNSVAIPSAPSARPPPGSVVLLDTAAIESLLVVFKQLAIGYSALAKYDSKASIKAFESISPAQKETSWVLAQLGKAYYEAAEYAKAEECFERMIKIQPTRVEDTEYYSTVLWQLKRPVQLAFLAHTLRELDFEAPQTWCTIGNAFSLNREHDRAITCFKRATQLNPKFYYAWTLMGHELLTNEEFDAALSAYRKGVGGERRGYASWYGLGKCYERMGRFEEAERHYRIAASINKQNAVLFVCIGVVLERMRHPREALVQYAHAVTLAPTSVLAHFRRARALMTLQLYNEALAELTELVTLAPEEANVWYLLGRCHKALGNRSETVKCYTTSLNLDAKAAPHIKEAMEAIDDSDEDDDSD</sequence>
<dbReference type="EMBL" id="ML996083">
    <property type="protein sequence ID" value="KAF2154957.1"/>
    <property type="molecule type" value="Genomic_DNA"/>
</dbReference>
<evidence type="ECO:0000313" key="6">
    <source>
        <dbReference type="EMBL" id="KAF2154957.1"/>
    </source>
</evidence>
<dbReference type="GO" id="GO:0007091">
    <property type="term" value="P:metaphase/anaphase transition of mitotic cell cycle"/>
    <property type="evidence" value="ECO:0007669"/>
    <property type="project" value="TreeGrafter"/>
</dbReference>
<dbReference type="AlphaFoldDB" id="A0A9P4J3X0"/>
<gene>
    <name evidence="6" type="ORF">K461DRAFT_266296</name>
</gene>
<protein>
    <submittedName>
        <fullName evidence="6">TPR-like protein</fullName>
    </submittedName>
</protein>
<dbReference type="InterPro" id="IPR019734">
    <property type="entry name" value="TPR_rpt"/>
</dbReference>
<evidence type="ECO:0000313" key="7">
    <source>
        <dbReference type="Proteomes" id="UP000799439"/>
    </source>
</evidence>
<comment type="similarity">
    <text evidence="3">Belongs to the APC3/CDC27 family.</text>
</comment>
<accession>A0A9P4J3X0</accession>
<evidence type="ECO:0000256" key="2">
    <source>
        <dbReference type="ARBA" id="ARBA00022803"/>
    </source>
</evidence>
<organism evidence="6 7">
    <name type="scientific">Myriangium duriaei CBS 260.36</name>
    <dbReference type="NCBI Taxonomy" id="1168546"/>
    <lineage>
        <taxon>Eukaryota</taxon>
        <taxon>Fungi</taxon>
        <taxon>Dikarya</taxon>
        <taxon>Ascomycota</taxon>
        <taxon>Pezizomycotina</taxon>
        <taxon>Dothideomycetes</taxon>
        <taxon>Dothideomycetidae</taxon>
        <taxon>Myriangiales</taxon>
        <taxon>Myriangiaceae</taxon>
        <taxon>Myriangium</taxon>
    </lineage>
</organism>
<evidence type="ECO:0000256" key="5">
    <source>
        <dbReference type="SAM" id="MobiDB-lite"/>
    </source>
</evidence>
<dbReference type="OrthoDB" id="329563at2759"/>
<dbReference type="GO" id="GO:0031145">
    <property type="term" value="P:anaphase-promoting complex-dependent catabolic process"/>
    <property type="evidence" value="ECO:0007669"/>
    <property type="project" value="TreeGrafter"/>
</dbReference>
<evidence type="ECO:0000256" key="3">
    <source>
        <dbReference type="ARBA" id="ARBA00038210"/>
    </source>
</evidence>
<dbReference type="PROSITE" id="PS50005">
    <property type="entry name" value="TPR"/>
    <property type="match status" value="4"/>
</dbReference>
<dbReference type="GO" id="GO:0051301">
    <property type="term" value="P:cell division"/>
    <property type="evidence" value="ECO:0007669"/>
    <property type="project" value="TreeGrafter"/>
</dbReference>
<comment type="caution">
    <text evidence="6">The sequence shown here is derived from an EMBL/GenBank/DDBJ whole genome shotgun (WGS) entry which is preliminary data.</text>
</comment>
<keyword evidence="7" id="KW-1185">Reference proteome</keyword>
<keyword evidence="2 4" id="KW-0802">TPR repeat</keyword>
<feature type="compositionally biased region" description="Polar residues" evidence="5">
    <location>
        <begin position="383"/>
        <end position="401"/>
    </location>
</feature>
<dbReference type="Proteomes" id="UP000799439">
    <property type="component" value="Unassembled WGS sequence"/>
</dbReference>
<reference evidence="6" key="1">
    <citation type="journal article" date="2020" name="Stud. Mycol.">
        <title>101 Dothideomycetes genomes: a test case for predicting lifestyles and emergence of pathogens.</title>
        <authorList>
            <person name="Haridas S."/>
            <person name="Albert R."/>
            <person name="Binder M."/>
            <person name="Bloem J."/>
            <person name="Labutti K."/>
            <person name="Salamov A."/>
            <person name="Andreopoulos B."/>
            <person name="Baker S."/>
            <person name="Barry K."/>
            <person name="Bills G."/>
            <person name="Bluhm B."/>
            <person name="Cannon C."/>
            <person name="Castanera R."/>
            <person name="Culley D."/>
            <person name="Daum C."/>
            <person name="Ezra D."/>
            <person name="Gonzalez J."/>
            <person name="Henrissat B."/>
            <person name="Kuo A."/>
            <person name="Liang C."/>
            <person name="Lipzen A."/>
            <person name="Lutzoni F."/>
            <person name="Magnuson J."/>
            <person name="Mondo S."/>
            <person name="Nolan M."/>
            <person name="Ohm R."/>
            <person name="Pangilinan J."/>
            <person name="Park H.-J."/>
            <person name="Ramirez L."/>
            <person name="Alfaro M."/>
            <person name="Sun H."/>
            <person name="Tritt A."/>
            <person name="Yoshinaga Y."/>
            <person name="Zwiers L.-H."/>
            <person name="Turgeon B."/>
            <person name="Goodwin S."/>
            <person name="Spatafora J."/>
            <person name="Crous P."/>
            <person name="Grigoriev I."/>
        </authorList>
    </citation>
    <scope>NUCLEOTIDE SEQUENCE</scope>
    <source>
        <strain evidence="6">CBS 260.36</strain>
    </source>
</reference>
<name>A0A9P4J3X0_9PEZI</name>
<feature type="repeat" description="TPR" evidence="4">
    <location>
        <begin position="583"/>
        <end position="616"/>
    </location>
</feature>
<dbReference type="Pfam" id="PF12895">
    <property type="entry name" value="ANAPC3"/>
    <property type="match status" value="1"/>
</dbReference>
<proteinExistence type="inferred from homology"/>
<feature type="region of interest" description="Disordered" evidence="5">
    <location>
        <begin position="252"/>
        <end position="463"/>
    </location>
</feature>
<feature type="compositionally biased region" description="Polar residues" evidence="5">
    <location>
        <begin position="357"/>
        <end position="368"/>
    </location>
</feature>
<feature type="repeat" description="TPR" evidence="4">
    <location>
        <begin position="753"/>
        <end position="786"/>
    </location>
</feature>
<dbReference type="SMART" id="SM00028">
    <property type="entry name" value="TPR"/>
    <property type="match status" value="8"/>
</dbReference>
<dbReference type="GO" id="GO:0005680">
    <property type="term" value="C:anaphase-promoting complex"/>
    <property type="evidence" value="ECO:0007669"/>
    <property type="project" value="TreeGrafter"/>
</dbReference>
<dbReference type="SUPFAM" id="SSF48452">
    <property type="entry name" value="TPR-like"/>
    <property type="match status" value="2"/>
</dbReference>
<evidence type="ECO:0000256" key="1">
    <source>
        <dbReference type="ARBA" id="ARBA00022737"/>
    </source>
</evidence>